<feature type="non-terminal residue" evidence="2">
    <location>
        <position position="1"/>
    </location>
</feature>
<dbReference type="EMBL" id="BMAR01000038">
    <property type="protein sequence ID" value="GFR50523.1"/>
    <property type="molecule type" value="Genomic_DNA"/>
</dbReference>
<feature type="compositionally biased region" description="Polar residues" evidence="1">
    <location>
        <begin position="146"/>
        <end position="165"/>
    </location>
</feature>
<dbReference type="AlphaFoldDB" id="A0AAD3HRJ5"/>
<gene>
    <name evidence="2" type="ORF">Agub_g12792</name>
</gene>
<dbReference type="Proteomes" id="UP001054857">
    <property type="component" value="Unassembled WGS sequence"/>
</dbReference>
<feature type="compositionally biased region" description="Gly residues" evidence="1">
    <location>
        <begin position="381"/>
        <end position="394"/>
    </location>
</feature>
<organism evidence="2 3">
    <name type="scientific">Astrephomene gubernaculifera</name>
    <dbReference type="NCBI Taxonomy" id="47775"/>
    <lineage>
        <taxon>Eukaryota</taxon>
        <taxon>Viridiplantae</taxon>
        <taxon>Chlorophyta</taxon>
        <taxon>core chlorophytes</taxon>
        <taxon>Chlorophyceae</taxon>
        <taxon>CS clade</taxon>
        <taxon>Chlamydomonadales</taxon>
        <taxon>Astrephomenaceae</taxon>
        <taxon>Astrephomene</taxon>
    </lineage>
</organism>
<name>A0AAD3HRJ5_9CHLO</name>
<evidence type="ECO:0000256" key="1">
    <source>
        <dbReference type="SAM" id="MobiDB-lite"/>
    </source>
</evidence>
<evidence type="ECO:0000313" key="2">
    <source>
        <dbReference type="EMBL" id="GFR50523.1"/>
    </source>
</evidence>
<feature type="region of interest" description="Disordered" evidence="1">
    <location>
        <begin position="373"/>
        <end position="394"/>
    </location>
</feature>
<keyword evidence="3" id="KW-1185">Reference proteome</keyword>
<proteinExistence type="predicted"/>
<comment type="caution">
    <text evidence="2">The sequence shown here is derived from an EMBL/GenBank/DDBJ whole genome shotgun (WGS) entry which is preliminary data.</text>
</comment>
<reference evidence="2 3" key="1">
    <citation type="journal article" date="2021" name="Sci. Rep.">
        <title>Genome sequencing of the multicellular alga Astrephomene provides insights into convergent evolution of germ-soma differentiation.</title>
        <authorList>
            <person name="Yamashita S."/>
            <person name="Yamamoto K."/>
            <person name="Matsuzaki R."/>
            <person name="Suzuki S."/>
            <person name="Yamaguchi H."/>
            <person name="Hirooka S."/>
            <person name="Minakuchi Y."/>
            <person name="Miyagishima S."/>
            <person name="Kawachi M."/>
            <person name="Toyoda A."/>
            <person name="Nozaki H."/>
        </authorList>
    </citation>
    <scope>NUCLEOTIDE SEQUENCE [LARGE SCALE GENOMIC DNA]</scope>
    <source>
        <strain evidence="2 3">NIES-4017</strain>
    </source>
</reference>
<accession>A0AAD3HRJ5</accession>
<sequence length="407" mass="40516">GGSAAGGRLLLTESPARVLLLPPALAAVAEELRDPLYDDLITALYQHDAEGVRSVTDFLADLSACLTHGSLEPQQCLHWTDPRVQTAAHGVGVHVCTLPSDASDRAHVGIVEVLAAATATPLAALPGAAAGNDSVATPDCSNNTLPSSAVSSGPCTGAGSSQRSLPSVGRCDSAGSSTTDGGGSGGVYCVIPYERSGGPNATTGLLPLSAGPASAYSSSTATVAGQPGSTADVYEGGGMGCFPLHGPNATADVGNNNNNNSNILGGEGGMCVWRPAAVEVAPVTAAPAAPLATSDGESRLLSGGRLDLRDVMDGAVRLAKRTAGVGAEAGGTAAWPLKAVGSCSSVDERRRHLLEYTRLCGWRVTSRLLLGLSSEGDEGGGDGGGDGTIGGMGGDAPCSFVTAQQRM</sequence>
<evidence type="ECO:0000313" key="3">
    <source>
        <dbReference type="Proteomes" id="UP001054857"/>
    </source>
</evidence>
<feature type="region of interest" description="Disordered" evidence="1">
    <location>
        <begin position="146"/>
        <end position="181"/>
    </location>
</feature>
<protein>
    <submittedName>
        <fullName evidence="2">Uncharacterized protein</fullName>
    </submittedName>
</protein>